<dbReference type="InterPro" id="IPR000595">
    <property type="entry name" value="cNMP-bd_dom"/>
</dbReference>
<evidence type="ECO:0000256" key="2">
    <source>
        <dbReference type="ARBA" id="ARBA00023125"/>
    </source>
</evidence>
<keyword evidence="1" id="KW-0805">Transcription regulation</keyword>
<dbReference type="SUPFAM" id="SSF51206">
    <property type="entry name" value="cAMP-binding domain-like"/>
    <property type="match status" value="1"/>
</dbReference>
<dbReference type="PANTHER" id="PTHR24567">
    <property type="entry name" value="CRP FAMILY TRANSCRIPTIONAL REGULATORY PROTEIN"/>
    <property type="match status" value="1"/>
</dbReference>
<dbReference type="CDD" id="cd00092">
    <property type="entry name" value="HTH_CRP"/>
    <property type="match status" value="1"/>
</dbReference>
<dbReference type="AlphaFoldDB" id="A0A1E3H872"/>
<dbReference type="EMBL" id="MCRJ01000003">
    <property type="protein sequence ID" value="ODN72345.1"/>
    <property type="molecule type" value="Genomic_DNA"/>
</dbReference>
<accession>A0A1E3H872</accession>
<organism evidence="6 7">
    <name type="scientific">Methylobrevis pamukkalensis</name>
    <dbReference type="NCBI Taxonomy" id="1439726"/>
    <lineage>
        <taxon>Bacteria</taxon>
        <taxon>Pseudomonadati</taxon>
        <taxon>Pseudomonadota</taxon>
        <taxon>Alphaproteobacteria</taxon>
        <taxon>Hyphomicrobiales</taxon>
        <taxon>Pleomorphomonadaceae</taxon>
        <taxon>Methylobrevis</taxon>
    </lineage>
</organism>
<dbReference type="InterPro" id="IPR018490">
    <property type="entry name" value="cNMP-bd_dom_sf"/>
</dbReference>
<dbReference type="GO" id="GO:0003677">
    <property type="term" value="F:DNA binding"/>
    <property type="evidence" value="ECO:0007669"/>
    <property type="project" value="UniProtKB-KW"/>
</dbReference>
<dbReference type="GO" id="GO:0003700">
    <property type="term" value="F:DNA-binding transcription factor activity"/>
    <property type="evidence" value="ECO:0007669"/>
    <property type="project" value="InterPro"/>
</dbReference>
<comment type="caution">
    <text evidence="6">The sequence shown here is derived from an EMBL/GenBank/DDBJ whole genome shotgun (WGS) entry which is preliminary data.</text>
</comment>
<dbReference type="PROSITE" id="PS00042">
    <property type="entry name" value="HTH_CRP_1"/>
    <property type="match status" value="1"/>
</dbReference>
<dbReference type="InterPro" id="IPR014710">
    <property type="entry name" value="RmlC-like_jellyroll"/>
</dbReference>
<evidence type="ECO:0000313" key="7">
    <source>
        <dbReference type="Proteomes" id="UP000094622"/>
    </source>
</evidence>
<dbReference type="OrthoDB" id="667966at2"/>
<dbReference type="SMART" id="SM00419">
    <property type="entry name" value="HTH_CRP"/>
    <property type="match status" value="1"/>
</dbReference>
<dbReference type="PROSITE" id="PS50042">
    <property type="entry name" value="CNMP_BINDING_3"/>
    <property type="match status" value="1"/>
</dbReference>
<dbReference type="SUPFAM" id="SSF46785">
    <property type="entry name" value="Winged helix' DNA-binding domain"/>
    <property type="match status" value="1"/>
</dbReference>
<dbReference type="InterPro" id="IPR036390">
    <property type="entry name" value="WH_DNA-bd_sf"/>
</dbReference>
<protein>
    <submittedName>
        <fullName evidence="6">Nitrogen fixation regulation protein FixK</fullName>
    </submittedName>
</protein>
<dbReference type="GO" id="GO:0005829">
    <property type="term" value="C:cytosol"/>
    <property type="evidence" value="ECO:0007669"/>
    <property type="project" value="TreeGrafter"/>
</dbReference>
<dbReference type="InterPro" id="IPR018335">
    <property type="entry name" value="Tscrpt_reg_HTH_Crp-type_CS"/>
</dbReference>
<dbReference type="CDD" id="cd00038">
    <property type="entry name" value="CAP_ED"/>
    <property type="match status" value="1"/>
</dbReference>
<dbReference type="Gene3D" id="2.60.120.10">
    <property type="entry name" value="Jelly Rolls"/>
    <property type="match status" value="1"/>
</dbReference>
<dbReference type="Proteomes" id="UP000094622">
    <property type="component" value="Unassembled WGS sequence"/>
</dbReference>
<dbReference type="PANTHER" id="PTHR24567:SF75">
    <property type="entry name" value="FUMARATE AND NITRATE REDUCTION REGULATORY PROTEIN"/>
    <property type="match status" value="1"/>
</dbReference>
<dbReference type="Pfam" id="PF13545">
    <property type="entry name" value="HTH_Crp_2"/>
    <property type="match status" value="1"/>
</dbReference>
<dbReference type="InterPro" id="IPR036388">
    <property type="entry name" value="WH-like_DNA-bd_sf"/>
</dbReference>
<dbReference type="Gene3D" id="1.10.10.10">
    <property type="entry name" value="Winged helix-like DNA-binding domain superfamily/Winged helix DNA-binding domain"/>
    <property type="match status" value="1"/>
</dbReference>
<dbReference type="PATRIC" id="fig|1439726.3.peg.287"/>
<feature type="domain" description="HTH crp-type" evidence="5">
    <location>
        <begin position="118"/>
        <end position="199"/>
    </location>
</feature>
<feature type="domain" description="Cyclic nucleotide-binding" evidence="4">
    <location>
        <begin position="12"/>
        <end position="60"/>
    </location>
</feature>
<proteinExistence type="predicted"/>
<evidence type="ECO:0000256" key="3">
    <source>
        <dbReference type="ARBA" id="ARBA00023163"/>
    </source>
</evidence>
<dbReference type="InterPro" id="IPR050397">
    <property type="entry name" value="Env_Response_Regulators"/>
</dbReference>
<dbReference type="Pfam" id="PF00027">
    <property type="entry name" value="cNMP_binding"/>
    <property type="match status" value="1"/>
</dbReference>
<evidence type="ECO:0000259" key="4">
    <source>
        <dbReference type="PROSITE" id="PS50042"/>
    </source>
</evidence>
<evidence type="ECO:0000313" key="6">
    <source>
        <dbReference type="EMBL" id="ODN72345.1"/>
    </source>
</evidence>
<keyword evidence="3" id="KW-0804">Transcription</keyword>
<dbReference type="InterPro" id="IPR012318">
    <property type="entry name" value="HTH_CRP"/>
</dbReference>
<name>A0A1E3H872_9HYPH</name>
<keyword evidence="7" id="KW-1185">Reference proteome</keyword>
<dbReference type="RefSeq" id="WP_069305550.1">
    <property type="nucleotide sequence ID" value="NZ_MCRJ01000003.1"/>
</dbReference>
<reference evidence="6 7" key="1">
    <citation type="submission" date="2016-07" db="EMBL/GenBank/DDBJ databases">
        <title>Draft Genome Sequence of Methylobrevis pamukkalensis PK2.</title>
        <authorList>
            <person name="Vasilenko O.V."/>
            <person name="Doronina N.V."/>
            <person name="Shmareva M.N."/>
            <person name="Tarlachkov S.V."/>
            <person name="Mustakhimov I."/>
            <person name="Trotsenko Y.A."/>
        </authorList>
    </citation>
    <scope>NUCLEOTIDE SEQUENCE [LARGE SCALE GENOMIC DNA]</scope>
    <source>
        <strain evidence="6 7">PK2</strain>
    </source>
</reference>
<keyword evidence="2" id="KW-0238">DNA-binding</keyword>
<dbReference type="PRINTS" id="PR00034">
    <property type="entry name" value="HTHCRP"/>
</dbReference>
<dbReference type="PROSITE" id="PS51063">
    <property type="entry name" value="HTH_CRP_2"/>
    <property type="match status" value="1"/>
</dbReference>
<gene>
    <name evidence="6" type="primary">fixK_1</name>
    <name evidence="6" type="ORF">A6302_00272</name>
</gene>
<sequence length="208" mass="23017">MRSAATTRVQSFANHETVFHEDDAADRMFEVVEGSVMLFRLLADGRRQVVDILSAGDLVGISLTGLYDCSAEAIGETRLRILDRRQIDGDAELQLHVNRCLMSRIETLHSHAVLLGRKSAAERVASFLMRFVPGRGVVGCAGPAEGDDSRVVVLRMTRQEIADYLGLTIETVSRVLSDMKRRGVISIEKNDHIRLASICRVCKLTGIH</sequence>
<evidence type="ECO:0000256" key="1">
    <source>
        <dbReference type="ARBA" id="ARBA00023015"/>
    </source>
</evidence>
<evidence type="ECO:0000259" key="5">
    <source>
        <dbReference type="PROSITE" id="PS51063"/>
    </source>
</evidence>